<dbReference type="GO" id="GO:0015093">
    <property type="term" value="F:ferrous iron transmembrane transporter activity"/>
    <property type="evidence" value="ECO:0007669"/>
    <property type="project" value="TreeGrafter"/>
</dbReference>
<feature type="transmembrane region" description="Helical" evidence="10">
    <location>
        <begin position="432"/>
        <end position="453"/>
    </location>
</feature>
<dbReference type="PANTHER" id="PTHR31632">
    <property type="entry name" value="IRON TRANSPORTER FTH1"/>
    <property type="match status" value="1"/>
</dbReference>
<dbReference type="SUPFAM" id="SSF46626">
    <property type="entry name" value="Cytochrome c"/>
    <property type="match status" value="1"/>
</dbReference>
<keyword evidence="5 9" id="KW-0479">Metal-binding</keyword>
<feature type="transmembrane region" description="Helical" evidence="10">
    <location>
        <begin position="540"/>
        <end position="563"/>
    </location>
</feature>
<feature type="transmembrane region" description="Helical" evidence="10">
    <location>
        <begin position="615"/>
        <end position="640"/>
    </location>
</feature>
<dbReference type="PROSITE" id="PS51007">
    <property type="entry name" value="CYTC"/>
    <property type="match status" value="1"/>
</dbReference>
<dbReference type="Pfam" id="PF00034">
    <property type="entry name" value="Cytochrom_C"/>
    <property type="match status" value="1"/>
</dbReference>
<dbReference type="GO" id="GO:0033573">
    <property type="term" value="C:high-affinity iron permease complex"/>
    <property type="evidence" value="ECO:0007669"/>
    <property type="project" value="InterPro"/>
</dbReference>
<evidence type="ECO:0000256" key="4">
    <source>
        <dbReference type="ARBA" id="ARBA00022692"/>
    </source>
</evidence>
<dbReference type="EMBL" id="FO203512">
    <property type="protein sequence ID" value="CCK75716.1"/>
    <property type="molecule type" value="Genomic_DNA"/>
</dbReference>
<dbReference type="KEGG" id="oai:OLEAN_C15400"/>
<dbReference type="Proteomes" id="UP000032749">
    <property type="component" value="Chromosome"/>
</dbReference>
<gene>
    <name evidence="13" type="ORF">OLEAN_C15400</name>
</gene>
<keyword evidence="6 10" id="KW-1133">Transmembrane helix</keyword>
<dbReference type="GO" id="GO:0046872">
    <property type="term" value="F:metal ion binding"/>
    <property type="evidence" value="ECO:0007669"/>
    <property type="project" value="UniProtKB-KW"/>
</dbReference>
<evidence type="ECO:0000313" key="13">
    <source>
        <dbReference type="EMBL" id="CCK75716.1"/>
    </source>
</evidence>
<keyword evidence="3 9" id="KW-0349">Heme</keyword>
<keyword evidence="8 10" id="KW-0472">Membrane</keyword>
<accession>R4YLN0</accession>
<dbReference type="STRING" id="698738.OLEAN_C15400"/>
<sequence length="652" mass="71463">MNKRSTHLGYPNSFSNNVQQKLLNLVTIIALSLSLFSQTSFAQTDQTSQLRQLAQLAEYIGVDYASAVEDGQVVNEDEYHEMLEFSAIIAKRISTQFEHENKAAIYQQSLALQQAIKDKSTVSHIRQLSADMRGQFLAILPDSLLPNQLLSNPSTQKLFQENCSSCHGPSGQGDGVLAKGLSPEPTDFTDRERAMNRSLLGLFDAISNGLDDTAMPAFTQLKDQERWSLAFYVGSLAFNAADGAEKPKDLALQNWINFNPSQLIKSDNNISPDFIDAYRATPALLFSEKQSPINTTKSQLNAALEAYHKKDYEKANTLAVSAYLDGFELIENSLDARDADLRKAIEGNLINLRKVISSGGDEARLIALSAEVLNQLNEAEQLLTGSALSSSALFSASLVILLREGLEALLVVIALMTVLIKTNRRDALKYVHAGWVLALIAGIATWAVAQSIIDISGASREVMEGVAALLAAVMLLYVGIWMHSKTNAEQWQAYIQKHINTQLRAGTLWGLTLLSFIAVYREVFETVLFYQSLLTQAIPSQYSVAVSGFVAGIVILAVVAWAILKYSVKLPIARFFSMTTYLLLALAFILMGKAISALQEAAVIGISALPVNIDLPWIGIGSTWQGVLAQAAIILFFVLYRMKTKEQPLTAK</sequence>
<evidence type="ECO:0000256" key="3">
    <source>
        <dbReference type="ARBA" id="ARBA00022617"/>
    </source>
</evidence>
<keyword evidence="7 9" id="KW-0408">Iron</keyword>
<evidence type="ECO:0000313" key="14">
    <source>
        <dbReference type="Proteomes" id="UP000032749"/>
    </source>
</evidence>
<dbReference type="InterPro" id="IPR009056">
    <property type="entry name" value="Cyt_c-like_dom"/>
</dbReference>
<evidence type="ECO:0000256" key="9">
    <source>
        <dbReference type="PROSITE-ProRule" id="PRU00433"/>
    </source>
</evidence>
<feature type="transmembrane region" description="Helical" evidence="10">
    <location>
        <begin position="575"/>
        <end position="595"/>
    </location>
</feature>
<dbReference type="Pfam" id="PF03239">
    <property type="entry name" value="FTR1"/>
    <property type="match status" value="1"/>
</dbReference>
<feature type="transmembrane region" description="Helical" evidence="10">
    <location>
        <begin position="392"/>
        <end position="420"/>
    </location>
</feature>
<dbReference type="Gene3D" id="1.10.760.10">
    <property type="entry name" value="Cytochrome c-like domain"/>
    <property type="match status" value="1"/>
</dbReference>
<evidence type="ECO:0000256" key="10">
    <source>
        <dbReference type="SAM" id="Phobius"/>
    </source>
</evidence>
<organism evidence="13 14">
    <name type="scientific">Oleispira antarctica RB-8</name>
    <dbReference type="NCBI Taxonomy" id="698738"/>
    <lineage>
        <taxon>Bacteria</taxon>
        <taxon>Pseudomonadati</taxon>
        <taxon>Pseudomonadota</taxon>
        <taxon>Gammaproteobacteria</taxon>
        <taxon>Oceanospirillales</taxon>
        <taxon>Oceanospirillaceae</taxon>
        <taxon>Oleispira</taxon>
    </lineage>
</organism>
<evidence type="ECO:0000256" key="8">
    <source>
        <dbReference type="ARBA" id="ARBA00023136"/>
    </source>
</evidence>
<evidence type="ECO:0000256" key="5">
    <source>
        <dbReference type="ARBA" id="ARBA00022723"/>
    </source>
</evidence>
<evidence type="ECO:0000256" key="6">
    <source>
        <dbReference type="ARBA" id="ARBA00022989"/>
    </source>
</evidence>
<dbReference type="PANTHER" id="PTHR31632:SF2">
    <property type="entry name" value="PLASMA MEMBRANE IRON PERMEASE"/>
    <property type="match status" value="1"/>
</dbReference>
<evidence type="ECO:0000256" key="7">
    <source>
        <dbReference type="ARBA" id="ARBA00023004"/>
    </source>
</evidence>
<feature type="chain" id="PRO_5004374222" evidence="11">
    <location>
        <begin position="43"/>
        <end position="652"/>
    </location>
</feature>
<comment type="similarity">
    <text evidence="2">Belongs to the oxidase-dependent Fe transporter (OFeT) (TC 9.A.10.1) family.</text>
</comment>
<keyword evidence="11" id="KW-0732">Signal</keyword>
<evidence type="ECO:0000256" key="2">
    <source>
        <dbReference type="ARBA" id="ARBA00008333"/>
    </source>
</evidence>
<keyword evidence="4 10" id="KW-0812">Transmembrane</keyword>
<dbReference type="OrthoDB" id="9811281at2"/>
<dbReference type="InterPro" id="IPR036909">
    <property type="entry name" value="Cyt_c-like_dom_sf"/>
</dbReference>
<dbReference type="HOGENOM" id="CLU_027143_0_0_6"/>
<dbReference type="PATRIC" id="fig|698738.3.peg.1592"/>
<dbReference type="InterPro" id="IPR004923">
    <property type="entry name" value="FTR1/Fip1/EfeU"/>
</dbReference>
<evidence type="ECO:0000256" key="11">
    <source>
        <dbReference type="SAM" id="SignalP"/>
    </source>
</evidence>
<feature type="transmembrane region" description="Helical" evidence="10">
    <location>
        <begin position="503"/>
        <end position="520"/>
    </location>
</feature>
<reference evidence="13 14" key="1">
    <citation type="journal article" date="2013" name="Nat. Commun.">
        <title>Genome sequence and functional genomic analysis of the oil-degrading bacterium Oleispira antarctica.</title>
        <authorList>
            <person name="Kube M."/>
            <person name="Chernikova T.N."/>
            <person name="Al-Ramahi Y."/>
            <person name="Beloqui A."/>
            <person name="Lopez-Cortez N."/>
            <person name="Guazzaroni M.E."/>
            <person name="Heipieper H.J."/>
            <person name="Klages S."/>
            <person name="Kotsyurbenko O.R."/>
            <person name="Langer I."/>
            <person name="Nechitaylo T.Y."/>
            <person name="Lunsdorf H."/>
            <person name="Fernandez M."/>
            <person name="Juarez S."/>
            <person name="Ciordia S."/>
            <person name="Singer A."/>
            <person name="Kagan O."/>
            <person name="Egorova O."/>
            <person name="Petit P.A."/>
            <person name="Stogios P."/>
            <person name="Kim Y."/>
            <person name="Tchigvintsev A."/>
            <person name="Flick R."/>
            <person name="Denaro R."/>
            <person name="Genovese M."/>
            <person name="Albar J.P."/>
            <person name="Reva O.N."/>
            <person name="Martinez-Gomariz M."/>
            <person name="Tran H."/>
            <person name="Ferrer M."/>
            <person name="Savchenko A."/>
            <person name="Yakunin A.F."/>
            <person name="Yakimov M.M."/>
            <person name="Golyshina O.V."/>
            <person name="Reinhardt R."/>
            <person name="Golyshin P.N."/>
        </authorList>
    </citation>
    <scope>NUCLEOTIDE SEQUENCE [LARGE SCALE GENOMIC DNA]</scope>
</reference>
<dbReference type="AlphaFoldDB" id="R4YLN0"/>
<feature type="transmembrane region" description="Helical" evidence="10">
    <location>
        <begin position="465"/>
        <end position="482"/>
    </location>
</feature>
<name>R4YLN0_OLEAN</name>
<dbReference type="GO" id="GO:0009055">
    <property type="term" value="F:electron transfer activity"/>
    <property type="evidence" value="ECO:0007669"/>
    <property type="project" value="InterPro"/>
</dbReference>
<evidence type="ECO:0000256" key="1">
    <source>
        <dbReference type="ARBA" id="ARBA00004141"/>
    </source>
</evidence>
<evidence type="ECO:0000259" key="12">
    <source>
        <dbReference type="PROSITE" id="PS51007"/>
    </source>
</evidence>
<feature type="domain" description="Cytochrome c" evidence="12">
    <location>
        <begin position="150"/>
        <end position="237"/>
    </location>
</feature>
<proteinExistence type="inferred from homology"/>
<feature type="signal peptide" evidence="11">
    <location>
        <begin position="1"/>
        <end position="42"/>
    </location>
</feature>
<dbReference type="GO" id="GO:0020037">
    <property type="term" value="F:heme binding"/>
    <property type="evidence" value="ECO:0007669"/>
    <property type="project" value="InterPro"/>
</dbReference>
<comment type="subcellular location">
    <subcellularLocation>
        <location evidence="1">Membrane</location>
        <topology evidence="1">Multi-pass membrane protein</topology>
    </subcellularLocation>
</comment>
<keyword evidence="14" id="KW-1185">Reference proteome</keyword>
<protein>
    <submittedName>
        <fullName evidence="13">Iron permease FTR1/Cytochrome c domain protein</fullName>
    </submittedName>
</protein>